<organism evidence="1">
    <name type="scientific">Flexilinea flocculi</name>
    <dbReference type="NCBI Taxonomy" id="1678840"/>
    <lineage>
        <taxon>Bacteria</taxon>
        <taxon>Bacillati</taxon>
        <taxon>Chloroflexota</taxon>
        <taxon>Anaerolineae</taxon>
        <taxon>Anaerolineales</taxon>
        <taxon>Anaerolineaceae</taxon>
        <taxon>Flexilinea</taxon>
    </lineage>
</organism>
<proteinExistence type="predicted"/>
<evidence type="ECO:0000313" key="1">
    <source>
        <dbReference type="EMBL" id="GAP40286.1"/>
    </source>
</evidence>
<accession>A0A0S7BRI7</accession>
<sequence>MMDVNPTEKILFKKFQNHWMMEKTDRKNAQIFSRINHASSRNVQSTDQPVLFFNASARLTRTSLNAAFAWLTANSLQNSGIPVTFFVCMSGLKPCLLAAQRDNLSAELPCNQCMRLSKKMYQGLNTVPLTFLPDNNLSNEVEGLDLEALESFVYQNVPLGELTLPSLRWIMRRHHLAGVRNAVQLHRRFICSAWSIYRQAQNWISANNPRAIVVFNGLQYPEAVVKWLGKQLNIPTFTHEIGLMPFTAIFTEGEATACPIELPADFEMTPERNARLDTYLSNRMQGKFTTAGIQFWPQMESLTPEFWNLARTFRQIVPVFTNVIFDTSQKHANVVFSDMFHWLDEVKTLIAQHSDTLFVIRAHPDEIRPGKESLETVTDWVVRNRVNLLPNVLYVGPDQYFSSYELIQNAKFVLVYNSTIGLEAAIMGAAVISGGRSRYTQVPITYFPQSVEEFHQLVQKMLVEDDWHVPPEFQQTARKFLYYQFFHTALSFGEFIQPDPIWNGYVALKSFSNDDLNSSRNTNLKIIEEGIRDQKPFVIPHE</sequence>
<dbReference type="RefSeq" id="WP_062279443.1">
    <property type="nucleotide sequence ID" value="NZ_DF968181.1"/>
</dbReference>
<dbReference type="AlphaFoldDB" id="A0A0S7BRI7"/>
<name>A0A0S7BRI7_9CHLR</name>
<keyword evidence="2" id="KW-1185">Reference proteome</keyword>
<dbReference type="EMBL" id="DF968181">
    <property type="protein sequence ID" value="GAP40286.1"/>
    <property type="molecule type" value="Genomic_DNA"/>
</dbReference>
<reference evidence="1" key="1">
    <citation type="journal article" date="2015" name="Genome Announc.">
        <title>Draft Genome Sequence of Anaerolineae Strain TC1, a Novel Isolate from a Methanogenic Wastewater Treatment System.</title>
        <authorList>
            <person name="Matsuura N."/>
            <person name="Tourlousse D.M."/>
            <person name="Sun L."/>
            <person name="Toyonaga M."/>
            <person name="Kuroda K."/>
            <person name="Ohashi A."/>
            <person name="Cruz R."/>
            <person name="Yamaguchi T."/>
            <person name="Sekiguchi Y."/>
        </authorList>
    </citation>
    <scope>NUCLEOTIDE SEQUENCE [LARGE SCALE GENOMIC DNA]</scope>
    <source>
        <strain evidence="1">TC1</strain>
    </source>
</reference>
<protein>
    <submittedName>
        <fullName evidence="1">Capsule polysaccharide biosynthesis protein</fullName>
    </submittedName>
</protein>
<gene>
    <name evidence="1" type="ORF">ATC1_13254</name>
</gene>
<dbReference type="OrthoDB" id="144214at2"/>
<dbReference type="STRING" id="1678840.ATC1_13254"/>
<evidence type="ECO:0000313" key="2">
    <source>
        <dbReference type="Proteomes" id="UP000053370"/>
    </source>
</evidence>
<dbReference type="SUPFAM" id="SSF53756">
    <property type="entry name" value="UDP-Glycosyltransferase/glycogen phosphorylase"/>
    <property type="match status" value="1"/>
</dbReference>
<dbReference type="Proteomes" id="UP000053370">
    <property type="component" value="Unassembled WGS sequence"/>
</dbReference>